<dbReference type="Proteomes" id="UP000276133">
    <property type="component" value="Unassembled WGS sequence"/>
</dbReference>
<dbReference type="AlphaFoldDB" id="A0A3M7Q7C2"/>
<organism evidence="1 2">
    <name type="scientific">Brachionus plicatilis</name>
    <name type="common">Marine rotifer</name>
    <name type="synonym">Brachionus muelleri</name>
    <dbReference type="NCBI Taxonomy" id="10195"/>
    <lineage>
        <taxon>Eukaryota</taxon>
        <taxon>Metazoa</taxon>
        <taxon>Spiralia</taxon>
        <taxon>Gnathifera</taxon>
        <taxon>Rotifera</taxon>
        <taxon>Eurotatoria</taxon>
        <taxon>Monogononta</taxon>
        <taxon>Pseudotrocha</taxon>
        <taxon>Ploima</taxon>
        <taxon>Brachionidae</taxon>
        <taxon>Brachionus</taxon>
    </lineage>
</organism>
<reference evidence="1 2" key="1">
    <citation type="journal article" date="2018" name="Sci. Rep.">
        <title>Genomic signatures of local adaptation to the degree of environmental predictability in rotifers.</title>
        <authorList>
            <person name="Franch-Gras L."/>
            <person name="Hahn C."/>
            <person name="Garcia-Roger E.M."/>
            <person name="Carmona M.J."/>
            <person name="Serra M."/>
            <person name="Gomez A."/>
        </authorList>
    </citation>
    <scope>NUCLEOTIDE SEQUENCE [LARGE SCALE GENOMIC DNA]</scope>
    <source>
        <strain evidence="1">HYR1</strain>
    </source>
</reference>
<protein>
    <submittedName>
        <fullName evidence="1">Uncharacterized protein</fullName>
    </submittedName>
</protein>
<proteinExistence type="predicted"/>
<sequence>MCQKNNKNQTKEEKLKMNLKFDKFTQKGIEPDSAFYQVHRKEEFKKFTLYSNILEIKHNRVKFCVYNRLTGEYKVIINDEIEIIFHEYHLDLNLYNFFNFFESDRNATDLEVEFLTKTGKIFAFYICLVSPIDSKHINLFLSHRQ</sequence>
<accession>A0A3M7Q7C2</accession>
<dbReference type="EMBL" id="REGN01007087">
    <property type="protein sequence ID" value="RNA07320.1"/>
    <property type="molecule type" value="Genomic_DNA"/>
</dbReference>
<name>A0A3M7Q7C2_BRAPC</name>
<gene>
    <name evidence="1" type="ORF">BpHYR1_053476</name>
</gene>
<evidence type="ECO:0000313" key="2">
    <source>
        <dbReference type="Proteomes" id="UP000276133"/>
    </source>
</evidence>
<comment type="caution">
    <text evidence="1">The sequence shown here is derived from an EMBL/GenBank/DDBJ whole genome shotgun (WGS) entry which is preliminary data.</text>
</comment>
<keyword evidence="2" id="KW-1185">Reference proteome</keyword>
<evidence type="ECO:0000313" key="1">
    <source>
        <dbReference type="EMBL" id="RNA07320.1"/>
    </source>
</evidence>